<dbReference type="PROSITE" id="PS50075">
    <property type="entry name" value="CARRIER"/>
    <property type="match status" value="1"/>
</dbReference>
<feature type="domain" description="Carrier" evidence="4">
    <location>
        <begin position="6"/>
        <end position="84"/>
    </location>
</feature>
<accession>A0ABU8UW63</accession>
<feature type="compositionally biased region" description="Pro residues" evidence="3">
    <location>
        <begin position="118"/>
        <end position="128"/>
    </location>
</feature>
<gene>
    <name evidence="5" type="ORF">WKI71_41295</name>
</gene>
<organism evidence="5 6">
    <name type="scientific">Streptomyces machairae</name>
    <dbReference type="NCBI Taxonomy" id="3134109"/>
    <lineage>
        <taxon>Bacteria</taxon>
        <taxon>Bacillati</taxon>
        <taxon>Actinomycetota</taxon>
        <taxon>Actinomycetes</taxon>
        <taxon>Kitasatosporales</taxon>
        <taxon>Streptomycetaceae</taxon>
        <taxon>Streptomyces</taxon>
    </lineage>
</organism>
<evidence type="ECO:0000313" key="6">
    <source>
        <dbReference type="Proteomes" id="UP001376459"/>
    </source>
</evidence>
<keyword evidence="2" id="KW-0597">Phosphoprotein</keyword>
<feature type="region of interest" description="Disordered" evidence="3">
    <location>
        <begin position="100"/>
        <end position="163"/>
    </location>
</feature>
<dbReference type="Gene3D" id="1.10.1200.10">
    <property type="entry name" value="ACP-like"/>
    <property type="match status" value="1"/>
</dbReference>
<comment type="caution">
    <text evidence="5">The sequence shown here is derived from an EMBL/GenBank/DDBJ whole genome shotgun (WGS) entry which is preliminary data.</text>
</comment>
<sequence>MVQQEAAVARVLHSIVEATARHLGEEPAAIVGDASFFDLGADSLQMISVLRELEQEHRVKVTMRQLFEETGTPRRLAEFIVARMPGTTGGTAPVEFPAARAGSAQPVTPEAPAREPAPEPVAPQPLAPPSVAAPAPTPPPAPVPAPAPAMTAPATPAPAPEYATREELEDLARKLQQISQIQLQMMSQLSQLLALQTASVTERLNGKVAK</sequence>
<evidence type="ECO:0000313" key="5">
    <source>
        <dbReference type="EMBL" id="MEJ8672445.1"/>
    </source>
</evidence>
<protein>
    <submittedName>
        <fullName evidence="5">Acyl carrier protein</fullName>
    </submittedName>
</protein>
<dbReference type="SMART" id="SM00823">
    <property type="entry name" value="PKS_PP"/>
    <property type="match status" value="1"/>
</dbReference>
<evidence type="ECO:0000256" key="3">
    <source>
        <dbReference type="SAM" id="MobiDB-lite"/>
    </source>
</evidence>
<evidence type="ECO:0000259" key="4">
    <source>
        <dbReference type="PROSITE" id="PS50075"/>
    </source>
</evidence>
<dbReference type="InterPro" id="IPR009081">
    <property type="entry name" value="PP-bd_ACP"/>
</dbReference>
<dbReference type="SUPFAM" id="SSF47336">
    <property type="entry name" value="ACP-like"/>
    <property type="match status" value="1"/>
</dbReference>
<dbReference type="EMBL" id="JBBKAK010000001">
    <property type="protein sequence ID" value="MEJ8672445.1"/>
    <property type="molecule type" value="Genomic_DNA"/>
</dbReference>
<dbReference type="Proteomes" id="UP001376459">
    <property type="component" value="Unassembled WGS sequence"/>
</dbReference>
<evidence type="ECO:0000256" key="1">
    <source>
        <dbReference type="ARBA" id="ARBA00022450"/>
    </source>
</evidence>
<evidence type="ECO:0000256" key="2">
    <source>
        <dbReference type="ARBA" id="ARBA00022553"/>
    </source>
</evidence>
<dbReference type="InterPro" id="IPR020806">
    <property type="entry name" value="PKS_PP-bd"/>
</dbReference>
<reference evidence="5 6" key="1">
    <citation type="submission" date="2024-03" db="EMBL/GenBank/DDBJ databases">
        <title>Novel Streptomyces species of biotechnological and ecological value are a feature of Machair soil.</title>
        <authorList>
            <person name="Prole J.R."/>
            <person name="Goodfellow M."/>
            <person name="Allenby N."/>
            <person name="Ward A.C."/>
        </authorList>
    </citation>
    <scope>NUCLEOTIDE SEQUENCE [LARGE SCALE GENOMIC DNA]</scope>
    <source>
        <strain evidence="5 6">MS1.AVA.1</strain>
    </source>
</reference>
<feature type="compositionally biased region" description="Pro residues" evidence="3">
    <location>
        <begin position="135"/>
        <end position="147"/>
    </location>
</feature>
<keyword evidence="6" id="KW-1185">Reference proteome</keyword>
<name>A0ABU8UW63_9ACTN</name>
<keyword evidence="1" id="KW-0596">Phosphopantetheine</keyword>
<proteinExistence type="predicted"/>
<dbReference type="InterPro" id="IPR036736">
    <property type="entry name" value="ACP-like_sf"/>
</dbReference>
<dbReference type="Pfam" id="PF00550">
    <property type="entry name" value="PP-binding"/>
    <property type="match status" value="1"/>
</dbReference>